<dbReference type="InterPro" id="IPR036779">
    <property type="entry name" value="LysM_dom_sf"/>
</dbReference>
<feature type="domain" description="LysM" evidence="2">
    <location>
        <begin position="2"/>
        <end position="47"/>
    </location>
</feature>
<evidence type="ECO:0000256" key="1">
    <source>
        <dbReference type="SAM" id="MobiDB-lite"/>
    </source>
</evidence>
<dbReference type="Gene3D" id="3.10.350.10">
    <property type="entry name" value="LysM domain"/>
    <property type="match status" value="2"/>
</dbReference>
<proteinExistence type="predicted"/>
<evidence type="ECO:0000259" key="2">
    <source>
        <dbReference type="PROSITE" id="PS51782"/>
    </source>
</evidence>
<sequence length="603" mass="66548">MKIHMVKKGESLYLIAQKYHVDLDKLIEMNPQITDPNVIDVGMKVKIPNGPTPVEPADDFLYKHTVVQGDTLWKLSKAWNIPLNQLIEANPQLKNPNVLMTGDIVNIPKAKHQQGDHHYPHHHHKKNTAPIQPAPTPVSPIQTAPAPKPPEHIEAPKPNVEMPIMPIMPIMPMAPNVNEQISPEAVMPNVNQQPFIPEMQVSPSAVQPNVNQQPFVPEMQVSPSAVQPNVNQQPFFPEMQVSPSEIQPNVNQQPFFPEMPVSPSAVQPNVNQQPFFPEMPVSPSAIQPSVNQQPYIPEMPIMPSATQPAPSFMPNAPQPYPSVMPSYEQPGVNSAISPFSDNANVMGAEATPNAPFHQPSSNLFEQFQVPATEAMSYGQMSPNYWPQQEMPMMWPQQEQPYPPMQQMPGAEQMPYQPFAAPMPEMYGFIPQAGGGCGCGGEQVSPAYEKGKPFPNVSPMESPYMFQPEMPSYPNAPFPGMTYPTSVSPESEAPYYQGGFFPQTAGAFTGPAYPMYGYQMPSISSYGGGYDDCGCDDTSIGREQPVQAAEEEAATVSRNNQKSEPKSTNKKKRGNQAVISRISHTPRRRRASSSKSNKSPWINV</sequence>
<dbReference type="PANTHER" id="PTHR33734:SF34">
    <property type="entry name" value="SPOIVD-ASSOCIATED FACTOR A"/>
    <property type="match status" value="1"/>
</dbReference>
<dbReference type="SUPFAM" id="SSF54106">
    <property type="entry name" value="LysM domain"/>
    <property type="match status" value="2"/>
</dbReference>
<dbReference type="Pfam" id="PF01476">
    <property type="entry name" value="LysM"/>
    <property type="match status" value="2"/>
</dbReference>
<dbReference type="RefSeq" id="WP_345589578.1">
    <property type="nucleotide sequence ID" value="NZ_BAABJG010000018.1"/>
</dbReference>
<feature type="region of interest" description="Disordered" evidence="1">
    <location>
        <begin position="536"/>
        <end position="603"/>
    </location>
</feature>
<keyword evidence="4" id="KW-1185">Reference proteome</keyword>
<dbReference type="InterPro" id="IPR018392">
    <property type="entry name" value="LysM"/>
</dbReference>
<dbReference type="Proteomes" id="UP001597180">
    <property type="component" value="Unassembled WGS sequence"/>
</dbReference>
<feature type="region of interest" description="Disordered" evidence="1">
    <location>
        <begin position="112"/>
        <end position="147"/>
    </location>
</feature>
<protein>
    <submittedName>
        <fullName evidence="3">LysM peptidoglycan-binding domain-containing protein</fullName>
    </submittedName>
</protein>
<accession>A0ABW3UMM1</accession>
<dbReference type="EMBL" id="JBHTLU010000023">
    <property type="protein sequence ID" value="MFD1222222.1"/>
    <property type="molecule type" value="Genomic_DNA"/>
</dbReference>
<feature type="domain" description="LysM" evidence="2">
    <location>
        <begin position="62"/>
        <end position="107"/>
    </location>
</feature>
<feature type="compositionally biased region" description="Low complexity" evidence="1">
    <location>
        <begin position="592"/>
        <end position="603"/>
    </location>
</feature>
<gene>
    <name evidence="3" type="ORF">ACFQ4B_19045</name>
</gene>
<name>A0ABW3UMM1_9BACL</name>
<dbReference type="PROSITE" id="PS51782">
    <property type="entry name" value="LYSM"/>
    <property type="match status" value="2"/>
</dbReference>
<reference evidence="4" key="1">
    <citation type="journal article" date="2019" name="Int. J. Syst. Evol. Microbiol.">
        <title>The Global Catalogue of Microorganisms (GCM) 10K type strain sequencing project: providing services to taxonomists for standard genome sequencing and annotation.</title>
        <authorList>
            <consortium name="The Broad Institute Genomics Platform"/>
            <consortium name="The Broad Institute Genome Sequencing Center for Infectious Disease"/>
            <person name="Wu L."/>
            <person name="Ma J."/>
        </authorList>
    </citation>
    <scope>NUCLEOTIDE SEQUENCE [LARGE SCALE GENOMIC DNA]</scope>
    <source>
        <strain evidence="4">CCUG 53270</strain>
    </source>
</reference>
<dbReference type="SMART" id="SM00257">
    <property type="entry name" value="LysM"/>
    <property type="match status" value="2"/>
</dbReference>
<organism evidence="3 4">
    <name type="scientific">Paenibacillus vulneris</name>
    <dbReference type="NCBI Taxonomy" id="1133364"/>
    <lineage>
        <taxon>Bacteria</taxon>
        <taxon>Bacillati</taxon>
        <taxon>Bacillota</taxon>
        <taxon>Bacilli</taxon>
        <taxon>Bacillales</taxon>
        <taxon>Paenibacillaceae</taxon>
        <taxon>Paenibacillus</taxon>
    </lineage>
</organism>
<comment type="caution">
    <text evidence="3">The sequence shown here is derived from an EMBL/GenBank/DDBJ whole genome shotgun (WGS) entry which is preliminary data.</text>
</comment>
<evidence type="ECO:0000313" key="3">
    <source>
        <dbReference type="EMBL" id="MFD1222222.1"/>
    </source>
</evidence>
<dbReference type="CDD" id="cd00118">
    <property type="entry name" value="LysM"/>
    <property type="match status" value="2"/>
</dbReference>
<evidence type="ECO:0000313" key="4">
    <source>
        <dbReference type="Proteomes" id="UP001597180"/>
    </source>
</evidence>
<dbReference type="PANTHER" id="PTHR33734">
    <property type="entry name" value="LYSM DOMAIN-CONTAINING GPI-ANCHORED PROTEIN 2"/>
    <property type="match status" value="1"/>
</dbReference>